<comment type="caution">
    <text evidence="5">The sequence shown here is derived from an EMBL/GenBank/DDBJ whole genome shotgun (WGS) entry which is preliminary data.</text>
</comment>
<dbReference type="InterPro" id="IPR032675">
    <property type="entry name" value="LRR_dom_sf"/>
</dbReference>
<evidence type="ECO:0000259" key="3">
    <source>
        <dbReference type="Pfam" id="PF00931"/>
    </source>
</evidence>
<dbReference type="AlphaFoldDB" id="A0A445LBI0"/>
<dbReference type="InterPro" id="IPR058922">
    <property type="entry name" value="WHD_DRP"/>
</dbReference>
<sequence>MAYSHVDASGLIGRDNDREEIIKLLMQPHSHGDSVGNKSICVIPIVGIGGLGKTTLSKLVFNDKRMDELFQLKMWVCISGDFDIWQIIIKIVNYASVPTISLAQHEIINNLDIDQLQSHSDISFLAFQWIIVYLFLSNGHLRKAKKNIQKLENIARQYIDELHSRSFLEDFEDLGHLYYFKVHDLVHDLALYVAKEELLAVNSCTRNIPEQIRHLSVVENHSLSHALFHKSRRTLPHLISKLEHLRGPNLTNNRKIKGLPHSICKIQNLQLLSLRGFMEPETLPKELVMLISLQKLLITSKQSILAKDEFASLTNLHTLSFECCVLYVQSCGNMESLLLHILPKLEVLFVMRCKKLNLLLIYGGQIQRLRMKYFHLEQCPRQDTLPQWIEGIADTLQTLLILNCDNLKMLLEWLITMTHLKMLQIFQVTCIAS</sequence>
<evidence type="ECO:0000256" key="2">
    <source>
        <dbReference type="ARBA" id="ARBA00022821"/>
    </source>
</evidence>
<accession>A0A445LBI0</accession>
<dbReference type="Gene3D" id="3.80.10.10">
    <property type="entry name" value="Ribonuclease Inhibitor"/>
    <property type="match status" value="1"/>
</dbReference>
<gene>
    <name evidence="5" type="ORF">D0Y65_007081</name>
</gene>
<name>A0A445LBI0_GLYSO</name>
<dbReference type="Pfam" id="PF23559">
    <property type="entry name" value="WHD_DRP"/>
    <property type="match status" value="1"/>
</dbReference>
<dbReference type="GO" id="GO:0043531">
    <property type="term" value="F:ADP binding"/>
    <property type="evidence" value="ECO:0007669"/>
    <property type="project" value="InterPro"/>
</dbReference>
<evidence type="ECO:0000259" key="4">
    <source>
        <dbReference type="Pfam" id="PF23559"/>
    </source>
</evidence>
<feature type="domain" description="Disease resistance protein winged helix" evidence="4">
    <location>
        <begin position="131"/>
        <end position="190"/>
    </location>
</feature>
<evidence type="ECO:0000256" key="1">
    <source>
        <dbReference type="ARBA" id="ARBA00022737"/>
    </source>
</evidence>
<evidence type="ECO:0000313" key="5">
    <source>
        <dbReference type="EMBL" id="RZC20520.1"/>
    </source>
</evidence>
<evidence type="ECO:0000313" key="6">
    <source>
        <dbReference type="Proteomes" id="UP000289340"/>
    </source>
</evidence>
<dbReference type="EMBL" id="QZWG01000003">
    <property type="protein sequence ID" value="RZC20520.1"/>
    <property type="molecule type" value="Genomic_DNA"/>
</dbReference>
<dbReference type="Proteomes" id="UP000289340">
    <property type="component" value="Chromosome 3"/>
</dbReference>
<reference evidence="5 6" key="1">
    <citation type="submission" date="2018-09" db="EMBL/GenBank/DDBJ databases">
        <title>A high-quality reference genome of wild soybean provides a powerful tool to mine soybean genomes.</title>
        <authorList>
            <person name="Xie M."/>
            <person name="Chung C.Y.L."/>
            <person name="Li M.-W."/>
            <person name="Wong F.-L."/>
            <person name="Chan T.-F."/>
            <person name="Lam H.-M."/>
        </authorList>
    </citation>
    <scope>NUCLEOTIDE SEQUENCE [LARGE SCALE GENOMIC DNA]</scope>
    <source>
        <strain evidence="6">cv. W05</strain>
        <tissue evidence="5">Hypocotyl of etiolated seedlings</tissue>
    </source>
</reference>
<keyword evidence="1" id="KW-0677">Repeat</keyword>
<proteinExistence type="predicted"/>
<feature type="domain" description="NB-ARC" evidence="3">
    <location>
        <begin position="36"/>
        <end position="93"/>
    </location>
</feature>
<dbReference type="InterPro" id="IPR002182">
    <property type="entry name" value="NB-ARC"/>
</dbReference>
<keyword evidence="6" id="KW-1185">Reference proteome</keyword>
<organism evidence="5 6">
    <name type="scientific">Glycine soja</name>
    <name type="common">Wild soybean</name>
    <dbReference type="NCBI Taxonomy" id="3848"/>
    <lineage>
        <taxon>Eukaryota</taxon>
        <taxon>Viridiplantae</taxon>
        <taxon>Streptophyta</taxon>
        <taxon>Embryophyta</taxon>
        <taxon>Tracheophyta</taxon>
        <taxon>Spermatophyta</taxon>
        <taxon>Magnoliopsida</taxon>
        <taxon>eudicotyledons</taxon>
        <taxon>Gunneridae</taxon>
        <taxon>Pentapetalae</taxon>
        <taxon>rosids</taxon>
        <taxon>fabids</taxon>
        <taxon>Fabales</taxon>
        <taxon>Fabaceae</taxon>
        <taxon>Papilionoideae</taxon>
        <taxon>50 kb inversion clade</taxon>
        <taxon>NPAAA clade</taxon>
        <taxon>indigoferoid/millettioid clade</taxon>
        <taxon>Phaseoleae</taxon>
        <taxon>Glycine</taxon>
        <taxon>Glycine subgen. Soja</taxon>
    </lineage>
</organism>
<dbReference type="SMR" id="A0A445LBI0"/>
<dbReference type="GO" id="GO:0006952">
    <property type="term" value="P:defense response"/>
    <property type="evidence" value="ECO:0007669"/>
    <property type="project" value="UniProtKB-KW"/>
</dbReference>
<keyword evidence="2" id="KW-0611">Plant defense</keyword>
<dbReference type="PANTHER" id="PTHR36766:SF61">
    <property type="entry name" value="NB-ARC DOMAIN DISEASE RESISTANCE PROTEIN"/>
    <property type="match status" value="1"/>
</dbReference>
<dbReference type="SUPFAM" id="SSF52058">
    <property type="entry name" value="L domain-like"/>
    <property type="match status" value="1"/>
</dbReference>
<dbReference type="SUPFAM" id="SSF52540">
    <property type="entry name" value="P-loop containing nucleoside triphosphate hydrolases"/>
    <property type="match status" value="1"/>
</dbReference>
<protein>
    <submittedName>
        <fullName evidence="5">Putative disease resistance protein RGA3</fullName>
    </submittedName>
</protein>
<dbReference type="PANTHER" id="PTHR36766">
    <property type="entry name" value="PLANT BROAD-SPECTRUM MILDEW RESISTANCE PROTEIN RPW8"/>
    <property type="match status" value="1"/>
</dbReference>
<dbReference type="Pfam" id="PF00931">
    <property type="entry name" value="NB-ARC"/>
    <property type="match status" value="1"/>
</dbReference>
<dbReference type="InterPro" id="IPR027417">
    <property type="entry name" value="P-loop_NTPase"/>
</dbReference>
<dbReference type="Gene3D" id="3.40.50.300">
    <property type="entry name" value="P-loop containing nucleotide triphosphate hydrolases"/>
    <property type="match status" value="1"/>
</dbReference>